<feature type="region of interest" description="Disordered" evidence="1">
    <location>
        <begin position="328"/>
        <end position="423"/>
    </location>
</feature>
<feature type="compositionally biased region" description="Acidic residues" evidence="1">
    <location>
        <begin position="378"/>
        <end position="389"/>
    </location>
</feature>
<dbReference type="InterPro" id="IPR050863">
    <property type="entry name" value="CenT-Element_Derived"/>
</dbReference>
<gene>
    <name evidence="3" type="ORF">PAPYR_11136</name>
</gene>
<feature type="region of interest" description="Disordered" evidence="1">
    <location>
        <begin position="520"/>
        <end position="565"/>
    </location>
</feature>
<dbReference type="Gene3D" id="3.30.420.10">
    <property type="entry name" value="Ribonuclease H-like superfamily/Ribonuclease H"/>
    <property type="match status" value="1"/>
</dbReference>
<feature type="region of interest" description="Disordered" evidence="1">
    <location>
        <begin position="1"/>
        <end position="20"/>
    </location>
</feature>
<evidence type="ECO:0000259" key="2">
    <source>
        <dbReference type="Pfam" id="PF03184"/>
    </source>
</evidence>
<comment type="caution">
    <text evidence="3">The sequence shown here is derived from an EMBL/GenBank/DDBJ whole genome shotgun (WGS) entry which is preliminary data.</text>
</comment>
<feature type="domain" description="DDE-1" evidence="2">
    <location>
        <begin position="213"/>
        <end position="294"/>
    </location>
</feature>
<dbReference type="InterPro" id="IPR036397">
    <property type="entry name" value="RNaseH_sf"/>
</dbReference>
<feature type="compositionally biased region" description="Low complexity" evidence="1">
    <location>
        <begin position="7"/>
        <end position="20"/>
    </location>
</feature>
<dbReference type="PANTHER" id="PTHR19303">
    <property type="entry name" value="TRANSPOSON"/>
    <property type="match status" value="1"/>
</dbReference>
<feature type="compositionally biased region" description="Low complexity" evidence="1">
    <location>
        <begin position="399"/>
        <end position="410"/>
    </location>
</feature>
<dbReference type="InterPro" id="IPR004875">
    <property type="entry name" value="DDE_SF_endonuclease_dom"/>
</dbReference>
<dbReference type="EMBL" id="JAPMOS010000175">
    <property type="protein sequence ID" value="KAJ4454220.1"/>
    <property type="molecule type" value="Genomic_DNA"/>
</dbReference>
<name>A0ABQ8UA61_9EUKA</name>
<evidence type="ECO:0000313" key="4">
    <source>
        <dbReference type="Proteomes" id="UP001141327"/>
    </source>
</evidence>
<organism evidence="3 4">
    <name type="scientific">Paratrimastix pyriformis</name>
    <dbReference type="NCBI Taxonomy" id="342808"/>
    <lineage>
        <taxon>Eukaryota</taxon>
        <taxon>Metamonada</taxon>
        <taxon>Preaxostyla</taxon>
        <taxon>Paratrimastigidae</taxon>
        <taxon>Paratrimastix</taxon>
    </lineage>
</organism>
<sequence>MEPPGAPEAAPEAPLPRAGRAGLRVLPGGAAPAAAKPRVFKLGISPASVSRHKKALAQGRIPGKPGRPTTLTPAVVQQAQEYIRTHHNIRLTQFTQDMSTFRLTHSRGVAVDHAQMSRATAKKLIQVAELKTCTAVRVEEDHVQRGRLVRHFFRKCEHVFGGPLDQLFDEDLVFNMDESMVTSGVPRGAKYVVLLHSQRKPFMKYKRHYQHHTVLCCISAGGEALPPLLIFPRATQPKDLPKLVHDYFGESGTKKGWVNQTIFLKYLREMLIPQKACNPRPALVVLDRCTSHFAPGVHELVVGPRPHLPPPAATACTTSRLTALPLRRPMVPTRPPSPPPPPLVHTGTAPAAPHSVPIPGVPTTRGSEPPRSEAAPAPEEDEETAEEPDGPPARDPAAEGEAAGSDGGASFEDEEEPEEAPTRAELEELLRQEQVTLLFLPPGMTPILQPLDLTYFSHFKRVLTQNVDKIGKYRPKYSTRARLITACRDSLMQASGSTTILAGWHRSGLYPYAPDRPLGSEFVEPETSPPPDDARCGARPRVALEPPRKKPASKARAGPTPPGKVTPTAFPAQAMATAAPLPAGWQPPPQPFYGGFGLSEKIPTLPGAAREGPQNQISNVPALIESPILPTGHLSTLGI</sequence>
<dbReference type="Pfam" id="PF03184">
    <property type="entry name" value="DDE_1"/>
    <property type="match status" value="1"/>
</dbReference>
<feature type="compositionally biased region" description="Low complexity" evidence="1">
    <location>
        <begin position="366"/>
        <end position="377"/>
    </location>
</feature>
<protein>
    <recommendedName>
        <fullName evidence="2">DDE-1 domain-containing protein</fullName>
    </recommendedName>
</protein>
<evidence type="ECO:0000256" key="1">
    <source>
        <dbReference type="SAM" id="MobiDB-lite"/>
    </source>
</evidence>
<accession>A0ABQ8UA61</accession>
<proteinExistence type="predicted"/>
<evidence type="ECO:0000313" key="3">
    <source>
        <dbReference type="EMBL" id="KAJ4454220.1"/>
    </source>
</evidence>
<feature type="compositionally biased region" description="Pro residues" evidence="1">
    <location>
        <begin position="332"/>
        <end position="343"/>
    </location>
</feature>
<reference evidence="3" key="1">
    <citation type="journal article" date="2022" name="bioRxiv">
        <title>Genomics of Preaxostyla Flagellates Illuminates Evolutionary Transitions and the Path Towards Mitochondrial Loss.</title>
        <authorList>
            <person name="Novak L.V.F."/>
            <person name="Treitli S.C."/>
            <person name="Pyrih J."/>
            <person name="Halakuc P."/>
            <person name="Pipaliya S.V."/>
            <person name="Vacek V."/>
            <person name="Brzon O."/>
            <person name="Soukal P."/>
            <person name="Eme L."/>
            <person name="Dacks J.B."/>
            <person name="Karnkowska A."/>
            <person name="Elias M."/>
            <person name="Hampl V."/>
        </authorList>
    </citation>
    <scope>NUCLEOTIDE SEQUENCE</scope>
    <source>
        <strain evidence="3">RCP-MX</strain>
    </source>
</reference>
<dbReference type="Proteomes" id="UP001141327">
    <property type="component" value="Unassembled WGS sequence"/>
</dbReference>
<keyword evidence="4" id="KW-1185">Reference proteome</keyword>